<dbReference type="Gene3D" id="1.25.40.20">
    <property type="entry name" value="Ankyrin repeat-containing domain"/>
    <property type="match status" value="1"/>
</dbReference>
<dbReference type="SUPFAM" id="SSF57850">
    <property type="entry name" value="RING/U-box"/>
    <property type="match status" value="1"/>
</dbReference>
<keyword evidence="4" id="KW-0862">Zinc</keyword>
<evidence type="ECO:0000259" key="6">
    <source>
        <dbReference type="PROSITE" id="PS50089"/>
    </source>
</evidence>
<keyword evidence="4" id="KW-0863">Zinc-finger</keyword>
<evidence type="ECO:0000256" key="4">
    <source>
        <dbReference type="PROSITE-ProRule" id="PRU00175"/>
    </source>
</evidence>
<evidence type="ECO:0000313" key="7">
    <source>
        <dbReference type="EMBL" id="KAF0737477.1"/>
    </source>
</evidence>
<dbReference type="SMART" id="SM00184">
    <property type="entry name" value="RING"/>
    <property type="match status" value="1"/>
</dbReference>
<accession>A0A6G0XBG2</accession>
<dbReference type="Pfam" id="PF12796">
    <property type="entry name" value="Ank_2"/>
    <property type="match status" value="1"/>
</dbReference>
<protein>
    <recommendedName>
        <fullName evidence="6">RING-type domain-containing protein</fullName>
    </recommendedName>
</protein>
<feature type="compositionally biased region" description="Pro residues" evidence="5">
    <location>
        <begin position="342"/>
        <end position="352"/>
    </location>
</feature>
<organism evidence="7 8">
    <name type="scientific">Aphanomyces euteiches</name>
    <dbReference type="NCBI Taxonomy" id="100861"/>
    <lineage>
        <taxon>Eukaryota</taxon>
        <taxon>Sar</taxon>
        <taxon>Stramenopiles</taxon>
        <taxon>Oomycota</taxon>
        <taxon>Saprolegniomycetes</taxon>
        <taxon>Saprolegniales</taxon>
        <taxon>Verrucalvaceae</taxon>
        <taxon>Aphanomyces</taxon>
    </lineage>
</organism>
<evidence type="ECO:0000256" key="3">
    <source>
        <dbReference type="PROSITE-ProRule" id="PRU00023"/>
    </source>
</evidence>
<reference evidence="7 8" key="1">
    <citation type="submission" date="2019-07" db="EMBL/GenBank/DDBJ databases">
        <title>Genomics analysis of Aphanomyces spp. identifies a new class of oomycete effector associated with host adaptation.</title>
        <authorList>
            <person name="Gaulin E."/>
        </authorList>
    </citation>
    <scope>NUCLEOTIDE SEQUENCE [LARGE SCALE GENOMIC DNA]</scope>
    <source>
        <strain evidence="7 8">ATCC 201684</strain>
    </source>
</reference>
<dbReference type="Gene3D" id="3.30.40.10">
    <property type="entry name" value="Zinc/RING finger domain, C3HC4 (zinc finger)"/>
    <property type="match status" value="1"/>
</dbReference>
<gene>
    <name evidence="7" type="ORF">Ae201684_006637</name>
</gene>
<dbReference type="EMBL" id="VJMJ01000084">
    <property type="protein sequence ID" value="KAF0737477.1"/>
    <property type="molecule type" value="Genomic_DNA"/>
</dbReference>
<dbReference type="Proteomes" id="UP000481153">
    <property type="component" value="Unassembled WGS sequence"/>
</dbReference>
<dbReference type="PANTHER" id="PTHR24198:SF165">
    <property type="entry name" value="ANKYRIN REPEAT-CONTAINING PROTEIN-RELATED"/>
    <property type="match status" value="1"/>
</dbReference>
<dbReference type="PROSITE" id="PS50088">
    <property type="entry name" value="ANK_REPEAT"/>
    <property type="match status" value="2"/>
</dbReference>
<dbReference type="InterPro" id="IPR036770">
    <property type="entry name" value="Ankyrin_rpt-contain_sf"/>
</dbReference>
<comment type="caution">
    <text evidence="7">The sequence shown here is derived from an EMBL/GenBank/DDBJ whole genome shotgun (WGS) entry which is preliminary data.</text>
</comment>
<dbReference type="SUPFAM" id="SSF48403">
    <property type="entry name" value="Ankyrin repeat"/>
    <property type="match status" value="1"/>
</dbReference>
<feature type="repeat" description="ANK" evidence="3">
    <location>
        <begin position="103"/>
        <end position="135"/>
    </location>
</feature>
<evidence type="ECO:0000313" key="8">
    <source>
        <dbReference type="Proteomes" id="UP000481153"/>
    </source>
</evidence>
<keyword evidence="1" id="KW-0677">Repeat</keyword>
<evidence type="ECO:0000256" key="1">
    <source>
        <dbReference type="ARBA" id="ARBA00022737"/>
    </source>
</evidence>
<sequence>MDHHWDRWGKSLDTFGDKFDKKMDDLGEKLSKQVEKSMQKPDDSISTLPPRISSSNQSADDDSSTVPYLYEAATSGQIDRLEYLFAVIRANLLPSYLEFTDLEERTPLLAACTYGHLDCVRILLDRGANHVAVDVYGNTGLHLACMHGHVDVVSLLLTHRSRRLTPYMLNKNGLSALRLARTIVQTKREGWTNVAKCIEVLEQRCKVFEGWIYHRSQSMFAWQSWEARYALVLRTGSPLFLEMHLFDVRNGLRTPIPLLVFDIDVQKPVTLYRDGDGLNRKPLAIALKNQVLAALDEAGFESWSRFLTVQASIAVHDPNLRPNEVIAARSSPQDHPLSSKTSPPPPLPPPAAAPLRKDAKQLAIGDTIEAPTAVTASAPSWDDAMPLPPATITKQASVEDTSKSTKAASPSSKKLSTISMYVGESNTAEAATVVAASAPAMEEADGGFTSTREECIVCLDRKKQTVCVPCGHVAACVPCAETIQHTTRRCPVCRTPVRELIKLFVA</sequence>
<proteinExistence type="predicted"/>
<keyword evidence="4" id="KW-0479">Metal-binding</keyword>
<dbReference type="InterPro" id="IPR013083">
    <property type="entry name" value="Znf_RING/FYVE/PHD"/>
</dbReference>
<feature type="region of interest" description="Disordered" evidence="5">
    <location>
        <begin position="31"/>
        <end position="63"/>
    </location>
</feature>
<dbReference type="InterPro" id="IPR001841">
    <property type="entry name" value="Znf_RING"/>
</dbReference>
<dbReference type="VEuPathDB" id="FungiDB:AeMF1_012852"/>
<feature type="region of interest" description="Disordered" evidence="5">
    <location>
        <begin position="329"/>
        <end position="355"/>
    </location>
</feature>
<feature type="compositionally biased region" description="Basic and acidic residues" evidence="5">
    <location>
        <begin position="31"/>
        <end position="43"/>
    </location>
</feature>
<dbReference type="InterPro" id="IPR002110">
    <property type="entry name" value="Ankyrin_rpt"/>
</dbReference>
<evidence type="ECO:0000256" key="2">
    <source>
        <dbReference type="ARBA" id="ARBA00023043"/>
    </source>
</evidence>
<dbReference type="PROSITE" id="PS50297">
    <property type="entry name" value="ANK_REP_REGION"/>
    <property type="match status" value="2"/>
</dbReference>
<dbReference type="Pfam" id="PF13920">
    <property type="entry name" value="zf-C3HC4_3"/>
    <property type="match status" value="1"/>
</dbReference>
<feature type="domain" description="RING-type" evidence="6">
    <location>
        <begin position="455"/>
        <end position="494"/>
    </location>
</feature>
<feature type="repeat" description="ANK" evidence="3">
    <location>
        <begin position="136"/>
        <end position="157"/>
    </location>
</feature>
<keyword evidence="2 3" id="KW-0040">ANK repeat</keyword>
<evidence type="ECO:0000256" key="5">
    <source>
        <dbReference type="SAM" id="MobiDB-lite"/>
    </source>
</evidence>
<name>A0A6G0XBG2_9STRA</name>
<dbReference type="AlphaFoldDB" id="A0A6G0XBG2"/>
<dbReference type="SMART" id="SM00248">
    <property type="entry name" value="ANK"/>
    <property type="match status" value="2"/>
</dbReference>
<keyword evidence="8" id="KW-1185">Reference proteome</keyword>
<dbReference type="PROSITE" id="PS50089">
    <property type="entry name" value="ZF_RING_2"/>
    <property type="match status" value="1"/>
</dbReference>
<dbReference type="PANTHER" id="PTHR24198">
    <property type="entry name" value="ANKYRIN REPEAT AND PROTEIN KINASE DOMAIN-CONTAINING PROTEIN"/>
    <property type="match status" value="1"/>
</dbReference>
<dbReference type="CDD" id="cd23129">
    <property type="entry name" value="RING-HC_XBAT35-like"/>
    <property type="match status" value="1"/>
</dbReference>
<dbReference type="GO" id="GO:0008270">
    <property type="term" value="F:zinc ion binding"/>
    <property type="evidence" value="ECO:0007669"/>
    <property type="project" value="UniProtKB-KW"/>
</dbReference>